<gene>
    <name evidence="1" type="ORF">RD1301_v1_2650014</name>
</gene>
<dbReference type="EMBL" id="LN899822">
    <property type="protein sequence ID" value="CUV62762.1"/>
    <property type="molecule type" value="Genomic_DNA"/>
</dbReference>
<reference evidence="1" key="1">
    <citation type="submission" date="2015-10" db="EMBL/GenBank/DDBJ databases">
        <authorList>
            <person name="Gilbert D.G."/>
        </authorList>
    </citation>
    <scope>NUCLEOTIDE SEQUENCE</scope>
    <source>
        <strain evidence="1">Phyl III-seqv23</strain>
    </source>
</reference>
<name>A0A0S4XFM4_RALSL</name>
<dbReference type="AlphaFoldDB" id="A0A0S4XFM4"/>
<protein>
    <submittedName>
        <fullName evidence="1">Uncharacterized protein</fullName>
    </submittedName>
</protein>
<accession>A0A0S4XFM4</accession>
<organism evidence="1">
    <name type="scientific">Ralstonia solanacearum</name>
    <name type="common">Pseudomonas solanacearum</name>
    <dbReference type="NCBI Taxonomy" id="305"/>
    <lineage>
        <taxon>Bacteria</taxon>
        <taxon>Pseudomonadati</taxon>
        <taxon>Pseudomonadota</taxon>
        <taxon>Betaproteobacteria</taxon>
        <taxon>Burkholderiales</taxon>
        <taxon>Burkholderiaceae</taxon>
        <taxon>Ralstonia</taxon>
        <taxon>Ralstonia solanacearum species complex</taxon>
    </lineage>
</organism>
<sequence length="20" mass="2564">MLEWPALLRKLDRMNRSYRD</sequence>
<proteinExistence type="predicted"/>
<evidence type="ECO:0000313" key="1">
    <source>
        <dbReference type="EMBL" id="CUV62762.1"/>
    </source>
</evidence>